<proteinExistence type="predicted"/>
<organism evidence="1 2">
    <name type="scientific">Vibrio parahaemolyticus</name>
    <dbReference type="NCBI Taxonomy" id="670"/>
    <lineage>
        <taxon>Bacteria</taxon>
        <taxon>Pseudomonadati</taxon>
        <taxon>Pseudomonadota</taxon>
        <taxon>Gammaproteobacteria</taxon>
        <taxon>Vibrionales</taxon>
        <taxon>Vibrionaceae</taxon>
        <taxon>Vibrio</taxon>
    </lineage>
</organism>
<name>A0AAW8Q0S3_VIBPH</name>
<dbReference type="EMBL" id="JAUHGG010000003">
    <property type="protein sequence ID" value="MDS1821675.1"/>
    <property type="molecule type" value="Genomic_DNA"/>
</dbReference>
<gene>
    <name evidence="1" type="ORF">QX249_13535</name>
</gene>
<evidence type="ECO:0000313" key="2">
    <source>
        <dbReference type="Proteomes" id="UP001253193"/>
    </source>
</evidence>
<protein>
    <recommendedName>
        <fullName evidence="3">Peptidase C39 domain-containing protein</fullName>
    </recommendedName>
</protein>
<dbReference type="Proteomes" id="UP001253193">
    <property type="component" value="Unassembled WGS sequence"/>
</dbReference>
<sequence length="238" mass="27149">MTDKKNLSDIEQAKAIVKQADKAFEQVGYIKNRCLAGTIVAEHLLQEQGWKVEHFPCRADGYNKKMIEMIEEHRRLPTSNEEALEWKESGAKVVSIIPNHTGGKDVVSPPMNGHYCLVAKKGQKYIFVDAALGQFKRTLIENGWVLDVPATLVMEIPAEIYNQTLQLNKLKIHKALDASSDDKPELSTHLPCGGYLTYRYERIKSVDKLKSRPNSSEYKKTDLYLKKHNEVLKLIRKQ</sequence>
<evidence type="ECO:0000313" key="1">
    <source>
        <dbReference type="EMBL" id="MDS1821675.1"/>
    </source>
</evidence>
<accession>A0AAW8Q0S3</accession>
<dbReference type="AlphaFoldDB" id="A0AAW8Q0S3"/>
<reference evidence="1" key="1">
    <citation type="submission" date="2023-06" db="EMBL/GenBank/DDBJ databases">
        <title>Genomic Diversity of Vibrio spp. and Metagenomic Analysis of Pathogens in Florida Gulf Coastal Waters Following Hurricane Ian.</title>
        <authorList>
            <person name="Brumfield K.D."/>
        </authorList>
    </citation>
    <scope>NUCLEOTIDE SEQUENCE</scope>
    <source>
        <strain evidence="1">WBS2B-138</strain>
    </source>
</reference>
<evidence type="ECO:0008006" key="3">
    <source>
        <dbReference type="Google" id="ProtNLM"/>
    </source>
</evidence>
<dbReference type="RefSeq" id="WP_311020590.1">
    <property type="nucleotide sequence ID" value="NZ_JAUHGG010000003.1"/>
</dbReference>
<comment type="caution">
    <text evidence="1">The sequence shown here is derived from an EMBL/GenBank/DDBJ whole genome shotgun (WGS) entry which is preliminary data.</text>
</comment>